<proteinExistence type="predicted"/>
<protein>
    <submittedName>
        <fullName evidence="2">Uncharacterized protein</fullName>
    </submittedName>
</protein>
<accession>A0A5E7A7N0</accession>
<reference evidence="2 3" key="1">
    <citation type="submission" date="2019-09" db="EMBL/GenBank/DDBJ databases">
        <authorList>
            <person name="Chandra G."/>
            <person name="Truman W A."/>
        </authorList>
    </citation>
    <scope>NUCLEOTIDE SEQUENCE [LARGE SCALE GENOMIC DNA]</scope>
    <source>
        <strain evidence="2">PS712</strain>
    </source>
</reference>
<evidence type="ECO:0000256" key="1">
    <source>
        <dbReference type="SAM" id="Phobius"/>
    </source>
</evidence>
<evidence type="ECO:0000313" key="3">
    <source>
        <dbReference type="Proteomes" id="UP000326018"/>
    </source>
</evidence>
<dbReference type="Proteomes" id="UP000326018">
    <property type="component" value="Unassembled WGS sequence"/>
</dbReference>
<feature type="transmembrane region" description="Helical" evidence="1">
    <location>
        <begin position="12"/>
        <end position="30"/>
    </location>
</feature>
<keyword evidence="1" id="KW-0472">Membrane</keyword>
<evidence type="ECO:0000313" key="2">
    <source>
        <dbReference type="EMBL" id="VVN74896.1"/>
    </source>
</evidence>
<gene>
    <name evidence="2" type="ORF">PS712_00666</name>
</gene>
<keyword evidence="1" id="KW-0812">Transmembrane</keyword>
<dbReference type="RefSeq" id="WP_150700956.1">
    <property type="nucleotide sequence ID" value="NZ_CABVIB010000002.1"/>
</dbReference>
<sequence>MRVMPRKGRKWWCKTIVKVSILLLFFYWLISEYFYWDRVWEARENSHKELVECRKKLSDSKYLPILGGGLLDVSKLHGFFWSVKMSKEGCVGDNLEGSFWWTGTELRNTYDEVGKNNDQTGWSHFTVVARLFLNVSKTSPHSTGYKQLDWPDELTIKLKNYPGLELWLKAPPPSVENKFLVSHFILHDWRRRDGTPRYISCDGLDSPRVEGSGLHVEDLIKFDRGELENLDFGSFRAYCNVGLSSFNFAAGDARVNLGVESLRSAPQALKFINDYLSRSVVTGSNE</sequence>
<organism evidence="2 3">
    <name type="scientific">Pseudomonas fluorescens</name>
    <dbReference type="NCBI Taxonomy" id="294"/>
    <lineage>
        <taxon>Bacteria</taxon>
        <taxon>Pseudomonadati</taxon>
        <taxon>Pseudomonadota</taxon>
        <taxon>Gammaproteobacteria</taxon>
        <taxon>Pseudomonadales</taxon>
        <taxon>Pseudomonadaceae</taxon>
        <taxon>Pseudomonas</taxon>
    </lineage>
</organism>
<dbReference type="AlphaFoldDB" id="A0A5E7A7N0"/>
<dbReference type="EMBL" id="CABVIB010000002">
    <property type="protein sequence ID" value="VVN74896.1"/>
    <property type="molecule type" value="Genomic_DNA"/>
</dbReference>
<dbReference type="OrthoDB" id="6934807at2"/>
<keyword evidence="1" id="KW-1133">Transmembrane helix</keyword>
<name>A0A5E7A7N0_PSEFL</name>